<dbReference type="InterPro" id="IPR053916">
    <property type="entry name" value="DUF6978"/>
</dbReference>
<evidence type="ECO:0000313" key="2">
    <source>
        <dbReference type="Proteomes" id="UP000289792"/>
    </source>
</evidence>
<name>A0A4Q0XKE0_9FLAO</name>
<dbReference type="EMBL" id="SDDZ01000001">
    <property type="protein sequence ID" value="RXJ52484.1"/>
    <property type="molecule type" value="Genomic_DNA"/>
</dbReference>
<dbReference type="AlphaFoldDB" id="A0A4Q0XKE0"/>
<accession>A0A4Q0XKE0</accession>
<gene>
    <name evidence="1" type="ORF">ESZ48_01950</name>
</gene>
<dbReference type="OrthoDB" id="1340876at2"/>
<sequence>MLTKEEADYLLGLDKTLSNPNQIIDLRNKKNRLDLISHEDSEYKFWLEITTNQKIILKTSIHHLESNSFVGLLRIDYKGGHHNPVTIKETLPEYLKPYADKWFKPTEPHMHIFVEDYKPLAWAIPLSDTDFPVKDIKNPSDLNELIISFANKINLTSIIQIQQAIL</sequence>
<evidence type="ECO:0000313" key="1">
    <source>
        <dbReference type="EMBL" id="RXJ52484.1"/>
    </source>
</evidence>
<protein>
    <submittedName>
        <fullName evidence="1">Uncharacterized protein</fullName>
    </submittedName>
</protein>
<comment type="caution">
    <text evidence="1">The sequence shown here is derived from an EMBL/GenBank/DDBJ whole genome shotgun (WGS) entry which is preliminary data.</text>
</comment>
<dbReference type="RefSeq" id="WP_129015618.1">
    <property type="nucleotide sequence ID" value="NZ_SDDZ01000001.1"/>
</dbReference>
<reference evidence="1 2" key="1">
    <citation type="submission" date="2019-01" db="EMBL/GenBank/DDBJ databases">
        <title>Genome sequence of the Antarctic species Gelidibacter gilvus ACAM 158(T).</title>
        <authorList>
            <person name="Bowman J.P."/>
        </authorList>
    </citation>
    <scope>NUCLEOTIDE SEQUENCE [LARGE SCALE GENOMIC DNA]</scope>
    <source>
        <strain evidence="1 2">IC158</strain>
    </source>
</reference>
<dbReference type="Proteomes" id="UP000289792">
    <property type="component" value="Unassembled WGS sequence"/>
</dbReference>
<dbReference type="Pfam" id="PF22398">
    <property type="entry name" value="DUF6978"/>
    <property type="match status" value="1"/>
</dbReference>
<keyword evidence="2" id="KW-1185">Reference proteome</keyword>
<organism evidence="1 2">
    <name type="scientific">Gelidibacter gilvus</name>
    <dbReference type="NCBI Taxonomy" id="59602"/>
    <lineage>
        <taxon>Bacteria</taxon>
        <taxon>Pseudomonadati</taxon>
        <taxon>Bacteroidota</taxon>
        <taxon>Flavobacteriia</taxon>
        <taxon>Flavobacteriales</taxon>
        <taxon>Flavobacteriaceae</taxon>
        <taxon>Gelidibacter</taxon>
    </lineage>
</organism>
<proteinExistence type="predicted"/>